<dbReference type="Pfam" id="PF00593">
    <property type="entry name" value="TonB_dep_Rec_b-barrel"/>
    <property type="match status" value="1"/>
</dbReference>
<keyword evidence="2 11" id="KW-0813">Transport</keyword>
<comment type="similarity">
    <text evidence="11 12">Belongs to the TonB-dependent receptor family.</text>
</comment>
<keyword evidence="16" id="KW-1185">Reference proteome</keyword>
<evidence type="ECO:0000256" key="3">
    <source>
        <dbReference type="ARBA" id="ARBA00022452"/>
    </source>
</evidence>
<evidence type="ECO:0000313" key="16">
    <source>
        <dbReference type="Proteomes" id="UP000753724"/>
    </source>
</evidence>
<keyword evidence="10 11" id="KW-0998">Cell outer membrane</keyword>
<reference evidence="16" key="1">
    <citation type="submission" date="2020-01" db="EMBL/GenBank/DDBJ databases">
        <title>Sphingomonas sp. strain CSW-10.</title>
        <authorList>
            <person name="Chen W.-M."/>
        </authorList>
    </citation>
    <scope>NUCLEOTIDE SEQUENCE [LARGE SCALE GENOMIC DNA]</scope>
    <source>
        <strain evidence="16">FSY-8</strain>
    </source>
</reference>
<dbReference type="InterPro" id="IPR012910">
    <property type="entry name" value="Plug_dom"/>
</dbReference>
<dbReference type="Proteomes" id="UP000753724">
    <property type="component" value="Unassembled WGS sequence"/>
</dbReference>
<dbReference type="Gene3D" id="2.40.170.20">
    <property type="entry name" value="TonB-dependent receptor, beta-barrel domain"/>
    <property type="match status" value="1"/>
</dbReference>
<keyword evidence="9 11" id="KW-0472">Membrane</keyword>
<dbReference type="InterPro" id="IPR039426">
    <property type="entry name" value="TonB-dep_rcpt-like"/>
</dbReference>
<keyword evidence="5 11" id="KW-0812">Transmembrane</keyword>
<evidence type="ECO:0000256" key="6">
    <source>
        <dbReference type="ARBA" id="ARBA00023004"/>
    </source>
</evidence>
<dbReference type="InterPro" id="IPR000531">
    <property type="entry name" value="Beta-barrel_TonB"/>
</dbReference>
<dbReference type="InterPro" id="IPR036942">
    <property type="entry name" value="Beta-barrel_TonB_sf"/>
</dbReference>
<evidence type="ECO:0000256" key="9">
    <source>
        <dbReference type="ARBA" id="ARBA00023136"/>
    </source>
</evidence>
<sequence length="776" mass="83481">MAAGLGTSAHAAEVPAAPAAPAAPTAEEIVVTAQFRSQNLQKTPISITAISGDMLTARSQSNVSQIAAQAPGLNLQPGNQSFGPSMAASIRGVGQFDFSPAVEPGVGMYVDDVYYPSLMGAMFDLLDLDRIEILRGPQGTLAGRNSIGGALKLYSRRPTGSNIGMVQAGYGSRNRLDLRASGDFGITDNLSARISGAAKRQQGYVDVYDFGCVNQQGSAINPTSGGIPATRPTGQCLTGRDGNVDYQAVRAQLRYHPGAALDILLSADYVSDNHSPAPTVLLTANNAAAGAVRGSYSGVALDSRFVCGPYCNYENGQMPADTANGIPYATTRPLGTSYEGYGFSGQGDVQISPSLKLTSITGYRYFHTVYAIDGDLTPLPANGANTDMRTRFFSQEVRLNGKALHDRLNYTLGGYYSDQNTVYANVQDLRTSGLQFASLGDTVPAKSFALFAQTSWEVLPHLTLNGGIRRTHEQKDYTFSRRFANGATGQPRVGSLDEQTGAYAETRYDYRANIQYEWSPRVMTYAQFSTGYKGGGINPRPFFPSQVQPFSSESLKAWEIGLKSELFDRRVRFNASAFFNQYSNIQLVLTSCPLFTPGGAAAPCAMTANAGDAEVKGFEIETTLRPVAHLSIDASLSYLDFQYKSIAAAAAAGANGVRLTDITPYTSPWKWSIGGQYEIELPGGSSLTPRFDVAYQSTFYTQPRNVPTSAVPAYTVMNGRVTWRNAARNLDVTAEVTNIANRYYLVNVFDQTTAGGFSSGQPARPREWALIVTKRF</sequence>
<comment type="subcellular location">
    <subcellularLocation>
        <location evidence="1 11">Cell outer membrane</location>
        <topology evidence="1 11">Multi-pass membrane protein</topology>
    </subcellularLocation>
</comment>
<evidence type="ECO:0000259" key="14">
    <source>
        <dbReference type="Pfam" id="PF07715"/>
    </source>
</evidence>
<dbReference type="EMBL" id="JAAAPO010000005">
    <property type="protein sequence ID" value="NBC37424.1"/>
    <property type="molecule type" value="Genomic_DNA"/>
</dbReference>
<evidence type="ECO:0000259" key="13">
    <source>
        <dbReference type="Pfam" id="PF00593"/>
    </source>
</evidence>
<evidence type="ECO:0000256" key="2">
    <source>
        <dbReference type="ARBA" id="ARBA00022448"/>
    </source>
</evidence>
<comment type="caution">
    <text evidence="15">The sequence shown here is derived from an EMBL/GenBank/DDBJ whole genome shotgun (WGS) entry which is preliminary data.</text>
</comment>
<protein>
    <submittedName>
        <fullName evidence="15">TonB-dependent receptor</fullName>
    </submittedName>
</protein>
<evidence type="ECO:0000256" key="10">
    <source>
        <dbReference type="ARBA" id="ARBA00023237"/>
    </source>
</evidence>
<gene>
    <name evidence="15" type="ORF">GTZ99_12780</name>
</gene>
<evidence type="ECO:0000256" key="12">
    <source>
        <dbReference type="RuleBase" id="RU003357"/>
    </source>
</evidence>
<evidence type="ECO:0000313" key="15">
    <source>
        <dbReference type="EMBL" id="NBC37424.1"/>
    </source>
</evidence>
<dbReference type="SUPFAM" id="SSF56935">
    <property type="entry name" value="Porins"/>
    <property type="match status" value="1"/>
</dbReference>
<name>A0ABW9XFU2_9SPHN</name>
<evidence type="ECO:0000256" key="1">
    <source>
        <dbReference type="ARBA" id="ARBA00004571"/>
    </source>
</evidence>
<organism evidence="15 16">
    <name type="scientific">Novosphingobium ovatum</name>
    <dbReference type="NCBI Taxonomy" id="1908523"/>
    <lineage>
        <taxon>Bacteria</taxon>
        <taxon>Pseudomonadati</taxon>
        <taxon>Pseudomonadota</taxon>
        <taxon>Alphaproteobacteria</taxon>
        <taxon>Sphingomonadales</taxon>
        <taxon>Sphingomonadaceae</taxon>
        <taxon>Novosphingobium</taxon>
    </lineage>
</organism>
<keyword evidence="15" id="KW-0675">Receptor</keyword>
<evidence type="ECO:0000256" key="7">
    <source>
        <dbReference type="ARBA" id="ARBA00023065"/>
    </source>
</evidence>
<keyword evidence="7" id="KW-0406">Ion transport</keyword>
<keyword evidence="8 12" id="KW-0798">TonB box</keyword>
<evidence type="ECO:0000256" key="4">
    <source>
        <dbReference type="ARBA" id="ARBA00022496"/>
    </source>
</evidence>
<dbReference type="PANTHER" id="PTHR32552">
    <property type="entry name" value="FERRICHROME IRON RECEPTOR-RELATED"/>
    <property type="match status" value="1"/>
</dbReference>
<feature type="domain" description="TonB-dependent receptor-like beta-barrel" evidence="13">
    <location>
        <begin position="322"/>
        <end position="739"/>
    </location>
</feature>
<evidence type="ECO:0000256" key="5">
    <source>
        <dbReference type="ARBA" id="ARBA00022692"/>
    </source>
</evidence>
<dbReference type="PANTHER" id="PTHR32552:SF81">
    <property type="entry name" value="TONB-DEPENDENT OUTER MEMBRANE RECEPTOR"/>
    <property type="match status" value="1"/>
</dbReference>
<proteinExistence type="inferred from homology"/>
<dbReference type="PROSITE" id="PS52016">
    <property type="entry name" value="TONB_DEPENDENT_REC_3"/>
    <property type="match status" value="1"/>
</dbReference>
<evidence type="ECO:0000256" key="8">
    <source>
        <dbReference type="ARBA" id="ARBA00023077"/>
    </source>
</evidence>
<keyword evidence="4" id="KW-0410">Iron transport</keyword>
<accession>A0ABW9XFU2</accession>
<keyword evidence="6" id="KW-0408">Iron</keyword>
<evidence type="ECO:0000256" key="11">
    <source>
        <dbReference type="PROSITE-ProRule" id="PRU01360"/>
    </source>
</evidence>
<keyword evidence="3 11" id="KW-1134">Transmembrane beta strand</keyword>
<feature type="domain" description="TonB-dependent receptor plug" evidence="14">
    <location>
        <begin position="40"/>
        <end position="150"/>
    </location>
</feature>
<dbReference type="Pfam" id="PF07715">
    <property type="entry name" value="Plug"/>
    <property type="match status" value="1"/>
</dbReference>